<keyword evidence="11" id="KW-1185">Reference proteome</keyword>
<dbReference type="GO" id="GO:0015920">
    <property type="term" value="P:lipopolysaccharide transport"/>
    <property type="evidence" value="ECO:0007669"/>
    <property type="project" value="TreeGrafter"/>
</dbReference>
<keyword evidence="3 8" id="KW-0813">Transport</keyword>
<evidence type="ECO:0000313" key="10">
    <source>
        <dbReference type="EMBL" id="OEG11402.1"/>
    </source>
</evidence>
<accession>A0A1E5GFC6</accession>
<reference evidence="11" key="1">
    <citation type="submission" date="2016-09" db="EMBL/GenBank/DDBJ databases">
        <authorList>
            <person name="Gulvik C.A."/>
        </authorList>
    </citation>
    <scope>NUCLEOTIDE SEQUENCE [LARGE SCALE GENOMIC DNA]</scope>
    <source>
        <strain evidence="11">DSM 23328</strain>
    </source>
</reference>
<dbReference type="PROSITE" id="PS51012">
    <property type="entry name" value="ABC_TM2"/>
    <property type="match status" value="1"/>
</dbReference>
<feature type="transmembrane region" description="Helical" evidence="8">
    <location>
        <begin position="31"/>
        <end position="55"/>
    </location>
</feature>
<evidence type="ECO:0000256" key="2">
    <source>
        <dbReference type="ARBA" id="ARBA00007783"/>
    </source>
</evidence>
<feature type="transmembrane region" description="Helical" evidence="8">
    <location>
        <begin position="118"/>
        <end position="138"/>
    </location>
</feature>
<comment type="caution">
    <text evidence="8">Lacks conserved residue(s) required for the propagation of feature annotation.</text>
</comment>
<name>A0A1E5GFC6_9ENTE</name>
<feature type="transmembrane region" description="Helical" evidence="8">
    <location>
        <begin position="236"/>
        <end position="257"/>
    </location>
</feature>
<gene>
    <name evidence="10" type="ORF">BCR21_08880</name>
</gene>
<dbReference type="Pfam" id="PF01061">
    <property type="entry name" value="ABC2_membrane"/>
    <property type="match status" value="1"/>
</dbReference>
<comment type="similarity">
    <text evidence="2 8">Belongs to the ABC-2 integral membrane protein family.</text>
</comment>
<evidence type="ECO:0000259" key="9">
    <source>
        <dbReference type="PROSITE" id="PS51012"/>
    </source>
</evidence>
<dbReference type="InterPro" id="IPR013525">
    <property type="entry name" value="ABC2_TM"/>
</dbReference>
<evidence type="ECO:0000256" key="3">
    <source>
        <dbReference type="ARBA" id="ARBA00022448"/>
    </source>
</evidence>
<keyword evidence="4 8" id="KW-1003">Cell membrane</keyword>
<keyword evidence="6 8" id="KW-1133">Transmembrane helix</keyword>
<dbReference type="PANTHER" id="PTHR30413">
    <property type="entry name" value="INNER MEMBRANE TRANSPORT PERMEASE"/>
    <property type="match status" value="1"/>
</dbReference>
<dbReference type="InterPro" id="IPR047817">
    <property type="entry name" value="ABC2_TM_bact-type"/>
</dbReference>
<dbReference type="RefSeq" id="WP_069646173.1">
    <property type="nucleotide sequence ID" value="NZ_MIJZ01000013.1"/>
</dbReference>
<comment type="subcellular location">
    <subcellularLocation>
        <location evidence="1 8">Cell membrane</location>
        <topology evidence="1 8">Multi-pass membrane protein</topology>
    </subcellularLocation>
</comment>
<protein>
    <recommendedName>
        <fullName evidence="8">Transport permease protein</fullName>
    </recommendedName>
</protein>
<evidence type="ECO:0000256" key="5">
    <source>
        <dbReference type="ARBA" id="ARBA00022692"/>
    </source>
</evidence>
<feature type="domain" description="ABC transmembrane type-2" evidence="9">
    <location>
        <begin position="36"/>
        <end position="260"/>
    </location>
</feature>
<dbReference type="STRING" id="903984.BCR21_08880"/>
<keyword evidence="7 8" id="KW-0472">Membrane</keyword>
<dbReference type="AlphaFoldDB" id="A0A1E5GFC6"/>
<organism evidence="10 11">
    <name type="scientific">Enterococcus ureasiticus</name>
    <dbReference type="NCBI Taxonomy" id="903984"/>
    <lineage>
        <taxon>Bacteria</taxon>
        <taxon>Bacillati</taxon>
        <taxon>Bacillota</taxon>
        <taxon>Bacilli</taxon>
        <taxon>Lactobacillales</taxon>
        <taxon>Enterococcaceae</taxon>
        <taxon>Enterococcus</taxon>
    </lineage>
</organism>
<keyword evidence="5 8" id="KW-0812">Transmembrane</keyword>
<dbReference type="EMBL" id="MIJZ01000013">
    <property type="protein sequence ID" value="OEG11402.1"/>
    <property type="molecule type" value="Genomic_DNA"/>
</dbReference>
<evidence type="ECO:0000256" key="1">
    <source>
        <dbReference type="ARBA" id="ARBA00004651"/>
    </source>
</evidence>
<evidence type="ECO:0000256" key="6">
    <source>
        <dbReference type="ARBA" id="ARBA00022989"/>
    </source>
</evidence>
<dbReference type="OrthoDB" id="9794365at2"/>
<evidence type="ECO:0000256" key="7">
    <source>
        <dbReference type="ARBA" id="ARBA00023136"/>
    </source>
</evidence>
<comment type="caution">
    <text evidence="10">The sequence shown here is derived from an EMBL/GenBank/DDBJ whole genome shotgun (WGS) entry which is preliminary data.</text>
</comment>
<feature type="transmembrane region" description="Helical" evidence="8">
    <location>
        <begin position="67"/>
        <end position="85"/>
    </location>
</feature>
<evidence type="ECO:0000313" key="11">
    <source>
        <dbReference type="Proteomes" id="UP000094068"/>
    </source>
</evidence>
<evidence type="ECO:0000256" key="4">
    <source>
        <dbReference type="ARBA" id="ARBA00022475"/>
    </source>
</evidence>
<dbReference type="GO" id="GO:0005886">
    <property type="term" value="C:plasma membrane"/>
    <property type="evidence" value="ECO:0007669"/>
    <property type="project" value="UniProtKB-SubCell"/>
</dbReference>
<sequence>MIKDLFSFVRDIYRNKRLVLQFSINDFKARYAGSFFGIFWAFINPLVTVLTYWFVFGYGIKAGLTDGKYPFIVFLITGIVPWFFFSDSLTSATNVFREYTYLVKKVVFNIRILPTTKILANLYTHLFFIFITLIICILNGFTPTLQTVQLLYYLFCLGAFLTGLTWITASIQPFLPDVMQFISIILQTVMWTLPVLWSPSQFSPRVVQFLKFNPLYYVIQGYRESFLSEGWFWEHWALGLYFWIFTLGMLLVGSIIFKRLKPHFSDVL</sequence>
<dbReference type="Proteomes" id="UP000094068">
    <property type="component" value="Unassembled WGS sequence"/>
</dbReference>
<dbReference type="GO" id="GO:0140359">
    <property type="term" value="F:ABC-type transporter activity"/>
    <property type="evidence" value="ECO:0007669"/>
    <property type="project" value="InterPro"/>
</dbReference>
<evidence type="ECO:0000256" key="8">
    <source>
        <dbReference type="RuleBase" id="RU361157"/>
    </source>
</evidence>
<proteinExistence type="inferred from homology"/>
<feature type="transmembrane region" description="Helical" evidence="8">
    <location>
        <begin position="150"/>
        <end position="171"/>
    </location>
</feature>
<dbReference type="PANTHER" id="PTHR30413:SF10">
    <property type="entry name" value="CAPSULE POLYSACCHARIDE EXPORT INNER-MEMBRANE PROTEIN CTRC"/>
    <property type="match status" value="1"/>
</dbReference>